<dbReference type="STRING" id="364199.SAMN04489858_10761"/>
<dbReference type="AlphaFoldDB" id="A0A1I0FU84"/>
<evidence type="ECO:0000313" key="3">
    <source>
        <dbReference type="Proteomes" id="UP000199180"/>
    </source>
</evidence>
<evidence type="ECO:0000313" key="2">
    <source>
        <dbReference type="EMBL" id="SET61950.1"/>
    </source>
</evidence>
<dbReference type="Proteomes" id="UP000199180">
    <property type="component" value="Unassembled WGS sequence"/>
</dbReference>
<evidence type="ECO:0008006" key="4">
    <source>
        <dbReference type="Google" id="ProtNLM"/>
    </source>
</evidence>
<accession>A0A1I0FU84</accession>
<gene>
    <name evidence="2" type="ORF">SAMN04489858_10761</name>
</gene>
<dbReference type="EMBL" id="FOHO01000007">
    <property type="protein sequence ID" value="SET61950.1"/>
    <property type="molecule type" value="Genomic_DNA"/>
</dbReference>
<organism evidence="2 3">
    <name type="scientific">Paracoccus homiensis</name>
    <dbReference type="NCBI Taxonomy" id="364199"/>
    <lineage>
        <taxon>Bacteria</taxon>
        <taxon>Pseudomonadati</taxon>
        <taxon>Pseudomonadota</taxon>
        <taxon>Alphaproteobacteria</taxon>
        <taxon>Rhodobacterales</taxon>
        <taxon>Paracoccaceae</taxon>
        <taxon>Paracoccus</taxon>
    </lineage>
</organism>
<keyword evidence="3" id="KW-1185">Reference proteome</keyword>
<feature type="region of interest" description="Disordered" evidence="1">
    <location>
        <begin position="235"/>
        <end position="261"/>
    </location>
</feature>
<name>A0A1I0FU84_9RHOB</name>
<reference evidence="2 3" key="1">
    <citation type="submission" date="2016-10" db="EMBL/GenBank/DDBJ databases">
        <authorList>
            <person name="de Groot N.N."/>
        </authorList>
    </citation>
    <scope>NUCLEOTIDE SEQUENCE [LARGE SCALE GENOMIC DNA]</scope>
    <source>
        <strain evidence="2 3">DSM 17862</strain>
    </source>
</reference>
<proteinExistence type="predicted"/>
<sequence>MNGRRTMTLSIHLGVHKTATTHLQHSVRRIEQDLLDADRIFLGPDSLRDAPLDLRALLNRPQATPKRATLARDLLRSLRDEHAALTLSDELILGGLGRERMLADDGSFYRDAQMRLGNLLDLLGTRDVDLFLALRAPASFVTSVHGELTRQGGAGSLQDYLGDFDVGTAQWQPLVMRLLSVMGQGRLTIWRFEDTARVRDRLLTRMLGAELAALVPNPPPLRVGLSAAAYRHLEKAGQGASQDDRRRQAEMALRQHPQRRPDQRLRLLDDAVHDRSAATYDRDCDRIAALPKVDFLRPGDGDAAQG</sequence>
<evidence type="ECO:0000256" key="1">
    <source>
        <dbReference type="SAM" id="MobiDB-lite"/>
    </source>
</evidence>
<protein>
    <recommendedName>
        <fullName evidence="4">Sulfotransferase family protein</fullName>
    </recommendedName>
</protein>